<dbReference type="Pfam" id="PF04997">
    <property type="entry name" value="RNA_pol_Rpb1_1"/>
    <property type="match status" value="1"/>
</dbReference>
<evidence type="ECO:0000256" key="4">
    <source>
        <dbReference type="ARBA" id="ARBA00022679"/>
    </source>
</evidence>
<keyword evidence="4 12" id="KW-0808">Transferase</keyword>
<dbReference type="SMART" id="SM00663">
    <property type="entry name" value="RPOLA_N"/>
    <property type="match status" value="1"/>
</dbReference>
<dbReference type="InterPro" id="IPR000722">
    <property type="entry name" value="RNA_pol_asu"/>
</dbReference>
<geneLocation type="nucleomorph" evidence="14"/>
<dbReference type="GeneID" id="857403"/>
<dbReference type="InterPro" id="IPR006592">
    <property type="entry name" value="RNA_pol_N"/>
</dbReference>
<keyword evidence="10" id="KW-0539">Nucleus</keyword>
<dbReference type="InterPro" id="IPR007066">
    <property type="entry name" value="RNA_pol_Rpb1_3"/>
</dbReference>
<dbReference type="Pfam" id="PF00623">
    <property type="entry name" value="RNA_pol_Rpb1_2"/>
    <property type="match status" value="1"/>
</dbReference>
<dbReference type="Pfam" id="PF05000">
    <property type="entry name" value="RNA_pol_Rpb1_4"/>
    <property type="match status" value="1"/>
</dbReference>
<feature type="domain" description="RNA polymerase N-terminal" evidence="13">
    <location>
        <begin position="209"/>
        <end position="508"/>
    </location>
</feature>
<reference evidence="14 15" key="1">
    <citation type="journal article" date="2001" name="Nature">
        <title>The highly reduced genome of an enslaved algal nucleus.</title>
        <authorList>
            <person name="Douglas S."/>
            <person name="Zauner S."/>
            <person name="Fraunholz M."/>
            <person name="Beaton M."/>
            <person name="Penny S."/>
            <person name="Deng L."/>
            <person name="Wu X."/>
            <person name="Reith M."/>
            <person name="Cavalier-Smith T."/>
            <person name="Maier U."/>
        </authorList>
    </citation>
    <scope>NUCLEOTIDE SEQUENCE [LARGE SCALE GENOMIC DNA]</scope>
</reference>
<dbReference type="InterPro" id="IPR007083">
    <property type="entry name" value="RNA_pol_Rpb1_4"/>
</dbReference>
<sequence length="1289" mass="149364">MQKNFIHEIEFKIFSREEISGYSTIQLTNSNIFLKDKNTSQEGSLLDEKLGNIRNQICSFCKDKFKFCQGHYGHLRLSMPVLNLGFIKTIQCILQMVCKRCSSLLLRSSKEKIHFSFLLGKNSNNKVEKKKIYFNILEKCKSHRKCPNCEFSNGKIRKISNLAFLHDIDNSKNEINEILGPLKIFQIFSKINAEDLELIGVNDYGFRIENLIFFFIPIPPSIIRPSIRIDTYTTNEDDLTIKLASIQNTNKKLKYELEQNMNYNRIKELWTFLQIECYQYFDSDFFQKKFNLKFQGVFQRLKGKNGRFRGTLIGKRVDFSARTVISPDPNLFLSQIGIPIIICKNLSFPEKLNFYNYERLKRCILRGNDRYPGVVSVITRDNKKIFLNKSNKKNMMFFSKIGNSIQRHLVKNDIILFNRQPSLHRLSIMAHRIRIFKEKTFRLNHCVCKPYNADFDGDEMNLHVPQSETSRTEAITLLNSYNNFYTPRNGEILIACSQDFLSYSFILTSRNIFFNKEEVTGLISGEVSDLFNNILPAILKPKILWTGKQIFSEILFFDKNYYHLNLIKKQKTNYQIREKFTSRQFNTCSPFVCPIEGWTIIKNNLILSGRLGKTSLGTGNKMSLFSFSRNNNSASEILNSILKISILNQNWFSNYGFSFSINNVKPSKVICKKKEQIISKAKNVHQSLNYKKKITNKNSLMVLDTFEEKLNIILNSVKGDLGRICVTTKNIDNNSASIMVASGSKGSQLNLVQMMLTLGQQMISAKRILNGFSYRILPSQSFKKENMLFNEKGLIENSFYSGLDSKEFFFHSMAGREGLIDTAVKTAEIGYLQRRLVKSLEDISIMNDSTVRDSFGRIYQFTFGGDNVNPENFSKFYSINSFDFSLKLKKSTDNYLLYVFLRAHFLRFFDSLTFSINLRNKINFEKILNIKSNFGYFEILIKKYFQTFKLVIIDPGTGVGCISAQSLGEPGTQMTLQTFHSAGTGSQNITSGIPRINEILSNSKNTKFPLISYDINFFEFNKKKSRLKFFLKKIKIGFLINSIEIFLHRGFVSVKIHFIKKIYEYLDQSKIYYFIIKKFHDNTKIIKKSTVFICKKKKNVVLQFHKNDFKIDDFNLNFINLYNFFRIHFGDIVLTGFYESSKINCNFLFNNLEIKISDNRFDILLNIPGIIFRKLYCNNINSIYNFLGIEASRELIVLEITNTFKSHGIFSDNRHVYLLADYMTFNGFIIGINREGLTCNKESVFLLASFEKTMENLFNASLNHTKSKYIGVSDAIIFGNSIPIGTGLI</sequence>
<evidence type="ECO:0000259" key="13">
    <source>
        <dbReference type="SMART" id="SM00663"/>
    </source>
</evidence>
<dbReference type="GO" id="GO:0006351">
    <property type="term" value="P:DNA-templated transcription"/>
    <property type="evidence" value="ECO:0007669"/>
    <property type="project" value="InterPro"/>
</dbReference>
<dbReference type="GO" id="GO:0005634">
    <property type="term" value="C:nucleus"/>
    <property type="evidence" value="ECO:0007669"/>
    <property type="project" value="UniProtKB-SubCell"/>
</dbReference>
<dbReference type="InterPro" id="IPR045867">
    <property type="entry name" value="DNA-dir_RpoC_beta_prime"/>
</dbReference>
<dbReference type="Gene3D" id="2.40.40.20">
    <property type="match status" value="1"/>
</dbReference>
<dbReference type="PIR" id="E90098">
    <property type="entry name" value="E90098"/>
</dbReference>
<dbReference type="InterPro" id="IPR038120">
    <property type="entry name" value="Rpb1_funnel_sf"/>
</dbReference>
<evidence type="ECO:0000256" key="3">
    <source>
        <dbReference type="ARBA" id="ARBA00022478"/>
    </source>
</evidence>
<organism evidence="14 15">
    <name type="scientific">Guillardia theta</name>
    <name type="common">Cryptophyte</name>
    <name type="synonym">Cryptomonas phi</name>
    <dbReference type="NCBI Taxonomy" id="55529"/>
    <lineage>
        <taxon>Eukaryota</taxon>
        <taxon>Cryptophyceae</taxon>
        <taxon>Pyrenomonadales</taxon>
        <taxon>Geminigeraceae</taxon>
        <taxon>Guillardia</taxon>
    </lineage>
</organism>
<evidence type="ECO:0000256" key="10">
    <source>
        <dbReference type="ARBA" id="ARBA00023242"/>
    </source>
</evidence>
<dbReference type="GO" id="GO:0046872">
    <property type="term" value="F:metal ion binding"/>
    <property type="evidence" value="ECO:0007669"/>
    <property type="project" value="UniProtKB-KW"/>
</dbReference>
<dbReference type="GO" id="GO:0003899">
    <property type="term" value="F:DNA-directed RNA polymerase activity"/>
    <property type="evidence" value="ECO:0007669"/>
    <property type="project" value="UniProtKB-EC"/>
</dbReference>
<accession>Q98RN1</accession>
<dbReference type="EC" id="2.7.7.6" evidence="12"/>
<dbReference type="Pfam" id="PF04983">
    <property type="entry name" value="RNA_pol_Rpb1_3"/>
    <property type="match status" value="1"/>
</dbReference>
<dbReference type="Proteomes" id="UP000242167">
    <property type="component" value="Nucleomorph 1"/>
</dbReference>
<dbReference type="Gene3D" id="6.10.250.2940">
    <property type="match status" value="1"/>
</dbReference>
<gene>
    <name evidence="14" type="primary">rpc1</name>
</gene>
<keyword evidence="5 12" id="KW-0548">Nucleotidyltransferase</keyword>
<evidence type="ECO:0000256" key="11">
    <source>
        <dbReference type="ARBA" id="ARBA00048552"/>
    </source>
</evidence>
<dbReference type="Gene3D" id="6.20.50.80">
    <property type="match status" value="1"/>
</dbReference>
<dbReference type="GO" id="GO:0003677">
    <property type="term" value="F:DNA binding"/>
    <property type="evidence" value="ECO:0007669"/>
    <property type="project" value="InterPro"/>
</dbReference>
<dbReference type="SUPFAM" id="SSF64484">
    <property type="entry name" value="beta and beta-prime subunits of DNA dependent RNA-polymerase"/>
    <property type="match status" value="1"/>
</dbReference>
<keyword evidence="7" id="KW-0862">Zinc</keyword>
<evidence type="ECO:0000313" key="14">
    <source>
        <dbReference type="EMBL" id="AAK39916.1"/>
    </source>
</evidence>
<dbReference type="InterPro" id="IPR042102">
    <property type="entry name" value="RNA_pol_Rpb1_3_sf"/>
</dbReference>
<keyword evidence="9 12" id="KW-0804">Transcription</keyword>
<keyword evidence="6" id="KW-0479">Metal-binding</keyword>
<dbReference type="FunFam" id="2.40.40.20:FF:000019">
    <property type="entry name" value="DNA-directed RNA polymerase II subunit RPB1"/>
    <property type="match status" value="1"/>
</dbReference>
<keyword evidence="14" id="KW-0542">Nucleomorph</keyword>
<keyword evidence="3 12" id="KW-0240">DNA-directed RNA polymerase</keyword>
<dbReference type="RefSeq" id="XP_001713621.1">
    <property type="nucleotide sequence ID" value="XM_001713569.1"/>
</dbReference>
<dbReference type="PANTHER" id="PTHR19376">
    <property type="entry name" value="DNA-DIRECTED RNA POLYMERASE"/>
    <property type="match status" value="1"/>
</dbReference>
<comment type="function">
    <text evidence="12">DNA-dependent RNA polymerase catalyzes the transcription of DNA into RNA using the four ribonucleoside triphosphates as substrates.</text>
</comment>
<comment type="similarity">
    <text evidence="2 12">Belongs to the RNA polymerase beta' chain family.</text>
</comment>
<dbReference type="InterPro" id="IPR007081">
    <property type="entry name" value="RNA_pol_Rpb1_5"/>
</dbReference>
<dbReference type="InterPro" id="IPR044893">
    <property type="entry name" value="RNA_pol_Rpb1_clamp_domain"/>
</dbReference>
<evidence type="ECO:0000256" key="7">
    <source>
        <dbReference type="ARBA" id="ARBA00022833"/>
    </source>
</evidence>
<dbReference type="Gene3D" id="4.10.860.120">
    <property type="entry name" value="RNA polymerase II, clamp domain"/>
    <property type="match status" value="1"/>
</dbReference>
<evidence type="ECO:0000256" key="2">
    <source>
        <dbReference type="ARBA" id="ARBA00006460"/>
    </source>
</evidence>
<evidence type="ECO:0000256" key="12">
    <source>
        <dbReference type="RuleBase" id="RU004279"/>
    </source>
</evidence>
<comment type="catalytic activity">
    <reaction evidence="11 12">
        <text>RNA(n) + a ribonucleoside 5'-triphosphate = RNA(n+1) + diphosphate</text>
        <dbReference type="Rhea" id="RHEA:21248"/>
        <dbReference type="Rhea" id="RHEA-COMP:14527"/>
        <dbReference type="Rhea" id="RHEA-COMP:17342"/>
        <dbReference type="ChEBI" id="CHEBI:33019"/>
        <dbReference type="ChEBI" id="CHEBI:61557"/>
        <dbReference type="ChEBI" id="CHEBI:140395"/>
        <dbReference type="EC" id="2.7.7.6"/>
    </reaction>
</comment>
<evidence type="ECO:0000256" key="5">
    <source>
        <dbReference type="ARBA" id="ARBA00022695"/>
    </source>
</evidence>
<dbReference type="InterPro" id="IPR035698">
    <property type="entry name" value="RNAP_III_Rpc1_C"/>
</dbReference>
<dbReference type="CDD" id="cd02736">
    <property type="entry name" value="RNAP_III_Rpc1_C"/>
    <property type="match status" value="1"/>
</dbReference>
<name>Q98RN1_GUITH</name>
<protein>
    <recommendedName>
        <fullName evidence="12">DNA-directed RNA polymerase subunit</fullName>
        <ecNumber evidence="12">2.7.7.6</ecNumber>
    </recommendedName>
</protein>
<evidence type="ECO:0000313" key="15">
    <source>
        <dbReference type="Proteomes" id="UP000242167"/>
    </source>
</evidence>
<evidence type="ECO:0000256" key="1">
    <source>
        <dbReference type="ARBA" id="ARBA00004123"/>
    </source>
</evidence>
<evidence type="ECO:0000256" key="8">
    <source>
        <dbReference type="ARBA" id="ARBA00022842"/>
    </source>
</evidence>
<dbReference type="EMBL" id="AF165818">
    <property type="protein sequence ID" value="AAK39916.1"/>
    <property type="molecule type" value="Genomic_DNA"/>
</dbReference>
<dbReference type="Gene3D" id="3.30.1490.180">
    <property type="entry name" value="RNA polymerase ii"/>
    <property type="match status" value="1"/>
</dbReference>
<comment type="subcellular location">
    <subcellularLocation>
        <location evidence="1">Nucleus</location>
    </subcellularLocation>
</comment>
<dbReference type="Gene3D" id="1.10.274.100">
    <property type="entry name" value="RNA polymerase Rpb1, domain 3"/>
    <property type="match status" value="1"/>
</dbReference>
<dbReference type="GO" id="GO:0000428">
    <property type="term" value="C:DNA-directed RNA polymerase complex"/>
    <property type="evidence" value="ECO:0007669"/>
    <property type="project" value="UniProtKB-KW"/>
</dbReference>
<proteinExistence type="inferred from homology"/>
<dbReference type="Gene3D" id="1.10.150.390">
    <property type="match status" value="1"/>
</dbReference>
<dbReference type="Pfam" id="PF04998">
    <property type="entry name" value="RNA_pol_Rpb1_5"/>
    <property type="match status" value="1"/>
</dbReference>
<evidence type="ECO:0000256" key="6">
    <source>
        <dbReference type="ARBA" id="ARBA00022723"/>
    </source>
</evidence>
<dbReference type="PANTHER" id="PTHR19376:SF32">
    <property type="entry name" value="DNA-DIRECTED RNA POLYMERASE III SUBUNIT RPC1"/>
    <property type="match status" value="1"/>
</dbReference>
<keyword evidence="8" id="KW-0460">Magnesium</keyword>
<dbReference type="Gene3D" id="1.10.132.30">
    <property type="match status" value="1"/>
</dbReference>
<dbReference type="InterPro" id="IPR007080">
    <property type="entry name" value="RNA_pol_Rpb1_1"/>
</dbReference>
<evidence type="ECO:0000256" key="9">
    <source>
        <dbReference type="ARBA" id="ARBA00023163"/>
    </source>
</evidence>